<keyword evidence="1" id="KW-0472">Membrane</keyword>
<comment type="caution">
    <text evidence="2">The sequence shown here is derived from an EMBL/GenBank/DDBJ whole genome shotgun (WGS) entry which is preliminary data.</text>
</comment>
<sequence>MKYGFRDSDIIAGSIAVTEDTDSHLVHDVKANEYKIFIAFYFFLAVNIHYIINIFSFFCDKIVL</sequence>
<feature type="transmembrane region" description="Helical" evidence="1">
    <location>
        <begin position="36"/>
        <end position="59"/>
    </location>
</feature>
<dbReference type="EMBL" id="MJUW02000117">
    <property type="protein sequence ID" value="OQD44751.1"/>
    <property type="molecule type" value="Genomic_DNA"/>
</dbReference>
<evidence type="ECO:0000256" key="1">
    <source>
        <dbReference type="SAM" id="Phobius"/>
    </source>
</evidence>
<accession>A0A1V6LX77</accession>
<protein>
    <submittedName>
        <fullName evidence="2">Uncharacterized protein</fullName>
    </submittedName>
</protein>
<reference evidence="2 3" key="1">
    <citation type="journal article" date="2016" name="Genome Announc.">
        <title>Draft Genome Sequence of the Anaerobic Ammonium-Oxidizing Bacterium 'Candidatus Brocadia sp. 40'.</title>
        <authorList>
            <person name="Ali M."/>
            <person name="Haroon M.F."/>
            <person name="Narita Y."/>
            <person name="Zhang L."/>
            <person name="Rangel Shaw D."/>
            <person name="Okabe S."/>
            <person name="Saikaly P.E."/>
        </authorList>
    </citation>
    <scope>NUCLEOTIDE SEQUENCE [LARGE SCALE GENOMIC DNA]</scope>
    <source>
        <strain evidence="2 3">40</strain>
    </source>
</reference>
<evidence type="ECO:0000313" key="3">
    <source>
        <dbReference type="Proteomes" id="UP000242219"/>
    </source>
</evidence>
<gene>
    <name evidence="2" type="ORF">BIY37_12090</name>
</gene>
<dbReference type="Proteomes" id="UP000242219">
    <property type="component" value="Unassembled WGS sequence"/>
</dbReference>
<keyword evidence="1" id="KW-0812">Transmembrane</keyword>
<name>A0A1V6LX77_9BACT</name>
<keyword evidence="1" id="KW-1133">Transmembrane helix</keyword>
<keyword evidence="3" id="KW-1185">Reference proteome</keyword>
<dbReference type="AlphaFoldDB" id="A0A1V6LX77"/>
<organism evidence="2 3">
    <name type="scientific">Candidatus Brocadia sapporoensis</name>
    <dbReference type="NCBI Taxonomy" id="392547"/>
    <lineage>
        <taxon>Bacteria</taxon>
        <taxon>Pseudomonadati</taxon>
        <taxon>Planctomycetota</taxon>
        <taxon>Candidatus Brocadiia</taxon>
        <taxon>Candidatus Brocadiales</taxon>
        <taxon>Candidatus Brocadiaceae</taxon>
        <taxon>Candidatus Brocadia</taxon>
    </lineage>
</organism>
<proteinExistence type="predicted"/>
<evidence type="ECO:0000313" key="2">
    <source>
        <dbReference type="EMBL" id="OQD44751.1"/>
    </source>
</evidence>